<gene>
    <name evidence="2" type="ORF">HDU87_001929</name>
</gene>
<dbReference type="Proteomes" id="UP001212152">
    <property type="component" value="Unassembled WGS sequence"/>
</dbReference>
<keyword evidence="1" id="KW-0732">Signal</keyword>
<proteinExistence type="predicted"/>
<keyword evidence="3" id="KW-1185">Reference proteome</keyword>
<evidence type="ECO:0000313" key="3">
    <source>
        <dbReference type="Proteomes" id="UP001212152"/>
    </source>
</evidence>
<reference evidence="2" key="1">
    <citation type="submission" date="2020-05" db="EMBL/GenBank/DDBJ databases">
        <title>Phylogenomic resolution of chytrid fungi.</title>
        <authorList>
            <person name="Stajich J.E."/>
            <person name="Amses K."/>
            <person name="Simmons R."/>
            <person name="Seto K."/>
            <person name="Myers J."/>
            <person name="Bonds A."/>
            <person name="Quandt C.A."/>
            <person name="Barry K."/>
            <person name="Liu P."/>
            <person name="Grigoriev I."/>
            <person name="Longcore J.E."/>
            <person name="James T.Y."/>
        </authorList>
    </citation>
    <scope>NUCLEOTIDE SEQUENCE</scope>
    <source>
        <strain evidence="2">JEL0379</strain>
    </source>
</reference>
<protein>
    <submittedName>
        <fullName evidence="2">Uncharacterized protein</fullName>
    </submittedName>
</protein>
<feature type="signal peptide" evidence="1">
    <location>
        <begin position="1"/>
        <end position="20"/>
    </location>
</feature>
<dbReference type="EMBL" id="JADGJQ010000016">
    <property type="protein sequence ID" value="KAJ3180420.1"/>
    <property type="molecule type" value="Genomic_DNA"/>
</dbReference>
<sequence length="117" mass="12607">MVNSATPIFVMLSSLAPCSTDSDVTVIDSEFDEGGLSAAPSAAVPYAATLSDQFKDNHNRIDGKLFTNEDNDNIFSDEDRSSLFFDDGHCDNLVAAKAIATNNMLWDEDEEMACGST</sequence>
<dbReference type="AlphaFoldDB" id="A0AAD5TNF2"/>
<evidence type="ECO:0000313" key="2">
    <source>
        <dbReference type="EMBL" id="KAJ3180420.1"/>
    </source>
</evidence>
<comment type="caution">
    <text evidence="2">The sequence shown here is derived from an EMBL/GenBank/DDBJ whole genome shotgun (WGS) entry which is preliminary data.</text>
</comment>
<feature type="chain" id="PRO_5042124413" evidence="1">
    <location>
        <begin position="21"/>
        <end position="117"/>
    </location>
</feature>
<evidence type="ECO:0000256" key="1">
    <source>
        <dbReference type="SAM" id="SignalP"/>
    </source>
</evidence>
<accession>A0AAD5TNF2</accession>
<name>A0AAD5TNF2_9FUNG</name>
<organism evidence="2 3">
    <name type="scientific">Geranomyces variabilis</name>
    <dbReference type="NCBI Taxonomy" id="109894"/>
    <lineage>
        <taxon>Eukaryota</taxon>
        <taxon>Fungi</taxon>
        <taxon>Fungi incertae sedis</taxon>
        <taxon>Chytridiomycota</taxon>
        <taxon>Chytridiomycota incertae sedis</taxon>
        <taxon>Chytridiomycetes</taxon>
        <taxon>Spizellomycetales</taxon>
        <taxon>Powellomycetaceae</taxon>
        <taxon>Geranomyces</taxon>
    </lineage>
</organism>